<dbReference type="Gene3D" id="3.20.20.140">
    <property type="entry name" value="Metal-dependent hydrolases"/>
    <property type="match status" value="1"/>
</dbReference>
<dbReference type="InterPro" id="IPR016195">
    <property type="entry name" value="Pol/histidinol_Pase-like"/>
</dbReference>
<comment type="catalytic activity">
    <reaction evidence="4">
        <text>O-phospho-L-tyrosyl-[protein] + H2O = L-tyrosyl-[protein] + phosphate</text>
        <dbReference type="Rhea" id="RHEA:10684"/>
        <dbReference type="Rhea" id="RHEA-COMP:10136"/>
        <dbReference type="Rhea" id="RHEA-COMP:20101"/>
        <dbReference type="ChEBI" id="CHEBI:15377"/>
        <dbReference type="ChEBI" id="CHEBI:43474"/>
        <dbReference type="ChEBI" id="CHEBI:46858"/>
        <dbReference type="ChEBI" id="CHEBI:61978"/>
        <dbReference type="EC" id="3.1.3.48"/>
    </reaction>
</comment>
<evidence type="ECO:0000256" key="4">
    <source>
        <dbReference type="ARBA" id="ARBA00051722"/>
    </source>
</evidence>
<sequence length="246" mass="28735">MFHFFSKKIYLVDYLEGFIDIHNHILPGIDDGAKTVEESIALIKGFSEFGVKSFVATPHIMHNYYPNTPTTIENSLTALKNELLKNNMKDISIEASAEHMIDDNFETILEAREVMSIRKNYLLIEMSYLQPSINFDIAIQKIATARYFPIFAHPERYGYLHNDFEKYLKYKEQGIMFQMNLLSLSEYYGKEVQKTAFKLLENNLIDFIATDVHNIRQLNSLKDIKVSQKVLDKILYVMENTIQSFY</sequence>
<gene>
    <name evidence="5" type="ORF">GGR42_000738</name>
</gene>
<proteinExistence type="inferred from homology"/>
<protein>
    <recommendedName>
        <fullName evidence="2">protein-tyrosine-phosphatase</fullName>
        <ecNumber evidence="2">3.1.3.48</ecNumber>
    </recommendedName>
</protein>
<dbReference type="RefSeq" id="WP_167960943.1">
    <property type="nucleotide sequence ID" value="NZ_JAATJJ010000001.1"/>
</dbReference>
<dbReference type="Proteomes" id="UP000590442">
    <property type="component" value="Unassembled WGS sequence"/>
</dbReference>
<dbReference type="EC" id="3.1.3.48" evidence="2"/>
<dbReference type="EMBL" id="JAATJJ010000001">
    <property type="protein sequence ID" value="NJB70276.1"/>
    <property type="molecule type" value="Genomic_DNA"/>
</dbReference>
<dbReference type="InterPro" id="IPR016667">
    <property type="entry name" value="Caps_polysacc_synth_CpsB/CapC"/>
</dbReference>
<reference evidence="5 6" key="1">
    <citation type="submission" date="2020-03" db="EMBL/GenBank/DDBJ databases">
        <title>Genomic Encyclopedia of Type Strains, Phase IV (KMG-IV): sequencing the most valuable type-strain genomes for metagenomic binning, comparative biology and taxonomic classification.</title>
        <authorList>
            <person name="Goeker M."/>
        </authorList>
    </citation>
    <scope>NUCLEOTIDE SEQUENCE [LARGE SCALE GENOMIC DNA]</scope>
    <source>
        <strain evidence="5 6">DSM 29762</strain>
    </source>
</reference>
<evidence type="ECO:0000256" key="3">
    <source>
        <dbReference type="ARBA" id="ARBA00022801"/>
    </source>
</evidence>
<evidence type="ECO:0000256" key="1">
    <source>
        <dbReference type="ARBA" id="ARBA00005750"/>
    </source>
</evidence>
<dbReference type="PIRSF" id="PIRSF016557">
    <property type="entry name" value="Caps_synth_CpsB"/>
    <property type="match status" value="1"/>
</dbReference>
<dbReference type="Pfam" id="PF19567">
    <property type="entry name" value="CpsB_CapC"/>
    <property type="match status" value="1"/>
</dbReference>
<keyword evidence="3" id="KW-0378">Hydrolase</keyword>
<accession>A0A846QMP5</accession>
<dbReference type="SUPFAM" id="SSF89550">
    <property type="entry name" value="PHP domain-like"/>
    <property type="match status" value="1"/>
</dbReference>
<name>A0A846QMP5_9FLAO</name>
<comment type="caution">
    <text evidence="5">The sequence shown here is derived from an EMBL/GenBank/DDBJ whole genome shotgun (WGS) entry which is preliminary data.</text>
</comment>
<dbReference type="PANTHER" id="PTHR39181">
    <property type="entry name" value="TYROSINE-PROTEIN PHOSPHATASE YWQE"/>
    <property type="match status" value="1"/>
</dbReference>
<keyword evidence="6" id="KW-1185">Reference proteome</keyword>
<evidence type="ECO:0000313" key="6">
    <source>
        <dbReference type="Proteomes" id="UP000590442"/>
    </source>
</evidence>
<dbReference type="GO" id="GO:0004725">
    <property type="term" value="F:protein tyrosine phosphatase activity"/>
    <property type="evidence" value="ECO:0007669"/>
    <property type="project" value="UniProtKB-EC"/>
</dbReference>
<dbReference type="GO" id="GO:0030145">
    <property type="term" value="F:manganese ion binding"/>
    <property type="evidence" value="ECO:0007669"/>
    <property type="project" value="InterPro"/>
</dbReference>
<dbReference type="PANTHER" id="PTHR39181:SF1">
    <property type="entry name" value="TYROSINE-PROTEIN PHOSPHATASE YWQE"/>
    <property type="match status" value="1"/>
</dbReference>
<dbReference type="AlphaFoldDB" id="A0A846QMP5"/>
<organism evidence="5 6">
    <name type="scientific">Saonia flava</name>
    <dbReference type="NCBI Taxonomy" id="523696"/>
    <lineage>
        <taxon>Bacteria</taxon>
        <taxon>Pseudomonadati</taxon>
        <taxon>Bacteroidota</taxon>
        <taxon>Flavobacteriia</taxon>
        <taxon>Flavobacteriales</taxon>
        <taxon>Flavobacteriaceae</taxon>
        <taxon>Saonia</taxon>
    </lineage>
</organism>
<comment type="similarity">
    <text evidence="1">Belongs to the metallo-dependent hydrolases superfamily. CpsB/CapC family.</text>
</comment>
<evidence type="ECO:0000313" key="5">
    <source>
        <dbReference type="EMBL" id="NJB70276.1"/>
    </source>
</evidence>
<evidence type="ECO:0000256" key="2">
    <source>
        <dbReference type="ARBA" id="ARBA00013064"/>
    </source>
</evidence>